<comment type="caution">
    <text evidence="3">The sequence shown here is derived from an EMBL/GenBank/DDBJ whole genome shotgun (WGS) entry which is preliminary data.</text>
</comment>
<dbReference type="PANTHER" id="PTHR43581:SF4">
    <property type="entry name" value="ATP_GTP PHOSPHATASE"/>
    <property type="match status" value="1"/>
</dbReference>
<reference evidence="3 4" key="1">
    <citation type="submission" date="2024-10" db="EMBL/GenBank/DDBJ databases">
        <title>Whole genome of Pseudomonas sp Strain RB5.</title>
        <authorList>
            <person name="Selami N."/>
        </authorList>
    </citation>
    <scope>NUCLEOTIDE SEQUENCE [LARGE SCALE GENOMIC DNA]</scope>
    <source>
        <strain evidence="3 4">RB5</strain>
    </source>
</reference>
<feature type="domain" description="ATPase AAA-type core" evidence="1">
    <location>
        <begin position="242"/>
        <end position="327"/>
    </location>
</feature>
<dbReference type="Pfam" id="PF13476">
    <property type="entry name" value="AAA_23"/>
    <property type="match status" value="1"/>
</dbReference>
<name>A0ABW7DD37_9PSED</name>
<dbReference type="InterPro" id="IPR038729">
    <property type="entry name" value="Rad50/SbcC_AAA"/>
</dbReference>
<dbReference type="InterPro" id="IPR027417">
    <property type="entry name" value="P-loop_NTPase"/>
</dbReference>
<dbReference type="InterPro" id="IPR051396">
    <property type="entry name" value="Bact_Antivir_Def_Nuclease"/>
</dbReference>
<feature type="domain" description="Rad50/SbcC-type AAA" evidence="2">
    <location>
        <begin position="5"/>
        <end position="216"/>
    </location>
</feature>
<evidence type="ECO:0000313" key="4">
    <source>
        <dbReference type="Proteomes" id="UP001605918"/>
    </source>
</evidence>
<sequence length="431" mass="48887">MKIKKIRCENFRRFTDFSIDFDEDLTVLVARNGSGKSSILDALAISIGAFLTRIPGVAGISQKETDFKVLETGAKPPYSRVTCETIDGVCWDRTERRDKTKKTSKQIPPALGIKAINDYADALVDGFNESNGVILPVLAYYGTGRGVFALPERKRGFKKEFTRFDSYSESLESKTNFRRFIEYFYNLETLELSRQRELKSFDYKSPELSCIRSAIQQFMPEFSNPRMAHPAGIMLDWARADGVYPLRIEQLSDGYRIALVMVMDIAARMAEANPDLKDPLVSTGIVMIDEVELHLHPGWQQTILPDLRRVFQNIQFIVSSHSPHVISTVRPDQLRVIDWEGADACLVPVAFSEGADNSYVLDKILGVNTRPDSLEIVRKLKQYQQLVESGNWKAKDALLLKEELDAWGKGFDPEIERLEMDIAIQELDSKN</sequence>
<dbReference type="Pfam" id="PF13304">
    <property type="entry name" value="AAA_21"/>
    <property type="match status" value="1"/>
</dbReference>
<organism evidence="3 4">
    <name type="scientific">Pseudomonas retamae</name>
    <dbReference type="NCBI Taxonomy" id="702110"/>
    <lineage>
        <taxon>Bacteria</taxon>
        <taxon>Pseudomonadati</taxon>
        <taxon>Pseudomonadota</taxon>
        <taxon>Gammaproteobacteria</taxon>
        <taxon>Pseudomonadales</taxon>
        <taxon>Pseudomonadaceae</taxon>
        <taxon>Pseudomonas</taxon>
    </lineage>
</organism>
<proteinExistence type="predicted"/>
<dbReference type="RefSeq" id="WP_394506722.1">
    <property type="nucleotide sequence ID" value="NZ_JBIEIL010000006.1"/>
</dbReference>
<dbReference type="Gene3D" id="3.40.50.300">
    <property type="entry name" value="P-loop containing nucleotide triphosphate hydrolases"/>
    <property type="match status" value="1"/>
</dbReference>
<dbReference type="EMBL" id="JBIEIL010000006">
    <property type="protein sequence ID" value="MFG6205487.1"/>
    <property type="molecule type" value="Genomic_DNA"/>
</dbReference>
<dbReference type="PANTHER" id="PTHR43581">
    <property type="entry name" value="ATP/GTP PHOSPHATASE"/>
    <property type="match status" value="1"/>
</dbReference>
<keyword evidence="4" id="KW-1185">Reference proteome</keyword>
<gene>
    <name evidence="3" type="ORF">ACGSLL_14045</name>
</gene>
<evidence type="ECO:0000259" key="2">
    <source>
        <dbReference type="Pfam" id="PF13476"/>
    </source>
</evidence>
<evidence type="ECO:0000259" key="1">
    <source>
        <dbReference type="Pfam" id="PF13304"/>
    </source>
</evidence>
<dbReference type="SUPFAM" id="SSF52540">
    <property type="entry name" value="P-loop containing nucleoside triphosphate hydrolases"/>
    <property type="match status" value="1"/>
</dbReference>
<accession>A0ABW7DD37</accession>
<dbReference type="Proteomes" id="UP001605918">
    <property type="component" value="Unassembled WGS sequence"/>
</dbReference>
<evidence type="ECO:0000313" key="3">
    <source>
        <dbReference type="EMBL" id="MFG6205487.1"/>
    </source>
</evidence>
<protein>
    <submittedName>
        <fullName evidence="3">AAA family ATPase</fullName>
    </submittedName>
</protein>
<dbReference type="InterPro" id="IPR003959">
    <property type="entry name" value="ATPase_AAA_core"/>
</dbReference>